<evidence type="ECO:0000256" key="7">
    <source>
        <dbReference type="ARBA" id="ARBA00023242"/>
    </source>
</evidence>
<accession>A0AAV8VIZ6</accession>
<dbReference type="EMBL" id="JANEYG010000079">
    <property type="protein sequence ID" value="KAJ8914145.1"/>
    <property type="molecule type" value="Genomic_DNA"/>
</dbReference>
<feature type="domain" description="DDE Tnp4" evidence="8">
    <location>
        <begin position="180"/>
        <end position="292"/>
    </location>
</feature>
<dbReference type="PANTHER" id="PTHR22930:SF85">
    <property type="entry name" value="GH03217P-RELATED"/>
    <property type="match status" value="1"/>
</dbReference>
<dbReference type="AlphaFoldDB" id="A0AAV8VIZ6"/>
<evidence type="ECO:0000259" key="8">
    <source>
        <dbReference type="Pfam" id="PF13359"/>
    </source>
</evidence>
<evidence type="ECO:0000313" key="9">
    <source>
        <dbReference type="EMBL" id="KAJ8914145.1"/>
    </source>
</evidence>
<organism evidence="9 10">
    <name type="scientific">Exocentrus adspersus</name>
    <dbReference type="NCBI Taxonomy" id="1586481"/>
    <lineage>
        <taxon>Eukaryota</taxon>
        <taxon>Metazoa</taxon>
        <taxon>Ecdysozoa</taxon>
        <taxon>Arthropoda</taxon>
        <taxon>Hexapoda</taxon>
        <taxon>Insecta</taxon>
        <taxon>Pterygota</taxon>
        <taxon>Neoptera</taxon>
        <taxon>Endopterygota</taxon>
        <taxon>Coleoptera</taxon>
        <taxon>Polyphaga</taxon>
        <taxon>Cucujiformia</taxon>
        <taxon>Chrysomeloidea</taxon>
        <taxon>Cerambycidae</taxon>
        <taxon>Lamiinae</taxon>
        <taxon>Acanthocinini</taxon>
        <taxon>Exocentrus</taxon>
    </lineage>
</organism>
<keyword evidence="7" id="KW-0539">Nucleus</keyword>
<dbReference type="GO" id="GO:0046872">
    <property type="term" value="F:metal ion binding"/>
    <property type="evidence" value="ECO:0007669"/>
    <property type="project" value="UniProtKB-KW"/>
</dbReference>
<dbReference type="Proteomes" id="UP001159042">
    <property type="component" value="Unassembled WGS sequence"/>
</dbReference>
<name>A0AAV8VIZ6_9CUCU</name>
<comment type="cofactor">
    <cofactor evidence="1">
        <name>a divalent metal cation</name>
        <dbReference type="ChEBI" id="CHEBI:60240"/>
    </cofactor>
</comment>
<protein>
    <recommendedName>
        <fullName evidence="8">DDE Tnp4 domain-containing protein</fullName>
    </recommendedName>
</protein>
<evidence type="ECO:0000256" key="2">
    <source>
        <dbReference type="ARBA" id="ARBA00004123"/>
    </source>
</evidence>
<comment type="caution">
    <text evidence="9">The sequence shown here is derived from an EMBL/GenBank/DDBJ whole genome shotgun (WGS) entry which is preliminary data.</text>
</comment>
<dbReference type="InterPro" id="IPR045249">
    <property type="entry name" value="HARBI1-like"/>
</dbReference>
<evidence type="ECO:0000313" key="10">
    <source>
        <dbReference type="Proteomes" id="UP001159042"/>
    </source>
</evidence>
<reference evidence="9 10" key="1">
    <citation type="journal article" date="2023" name="Insect Mol. Biol.">
        <title>Genome sequencing provides insights into the evolution of gene families encoding plant cell wall-degrading enzymes in longhorned beetles.</title>
        <authorList>
            <person name="Shin N.R."/>
            <person name="Okamura Y."/>
            <person name="Kirsch R."/>
            <person name="Pauchet Y."/>
        </authorList>
    </citation>
    <scope>NUCLEOTIDE SEQUENCE [LARGE SCALE GENOMIC DNA]</scope>
    <source>
        <strain evidence="9">EAD_L_NR</strain>
    </source>
</reference>
<comment type="subcellular location">
    <subcellularLocation>
        <location evidence="2">Nucleus</location>
    </subcellularLocation>
</comment>
<keyword evidence="4" id="KW-0540">Nuclease</keyword>
<sequence length="293" mass="34038">MRILLCEHIRIRIKFVRARESDPRIENILNVIDSYDDKEFKEHFRLKRSTCNKSQLTFGIFSDMIKNEHVLPDHKFGREKKSFSDDSVVLGNCETFGQISDWFDVSKGSAHRIIKRVVEFLVIKARNYIVWPTGENLIKTRLQFKKQHNIAGIVGAIDGCHIKIKKPRSKHAHVYYNKALHFFCGEPGSIHDSRLLKKSSLYRKCVNGYLGNDFLLGDSAYPCLNWLIPPFRDNGNLTENQKLFNYRHSLSRVAIENAFGLLKGRFRRLKHFENDDIMFITKCVTAAAVLHNI</sequence>
<evidence type="ECO:0000256" key="4">
    <source>
        <dbReference type="ARBA" id="ARBA00022722"/>
    </source>
</evidence>
<dbReference type="Pfam" id="PF13359">
    <property type="entry name" value="DDE_Tnp_4"/>
    <property type="match status" value="1"/>
</dbReference>
<comment type="similarity">
    <text evidence="3">Belongs to the HARBI1 family.</text>
</comment>
<keyword evidence="10" id="KW-1185">Reference proteome</keyword>
<dbReference type="GO" id="GO:0005634">
    <property type="term" value="C:nucleus"/>
    <property type="evidence" value="ECO:0007669"/>
    <property type="project" value="UniProtKB-SubCell"/>
</dbReference>
<evidence type="ECO:0000256" key="3">
    <source>
        <dbReference type="ARBA" id="ARBA00006958"/>
    </source>
</evidence>
<keyword evidence="6" id="KW-0378">Hydrolase</keyword>
<dbReference type="PANTHER" id="PTHR22930">
    <property type="match status" value="1"/>
</dbReference>
<dbReference type="GO" id="GO:0016787">
    <property type="term" value="F:hydrolase activity"/>
    <property type="evidence" value="ECO:0007669"/>
    <property type="project" value="UniProtKB-KW"/>
</dbReference>
<gene>
    <name evidence="9" type="ORF">NQ315_016223</name>
</gene>
<feature type="non-terminal residue" evidence="9">
    <location>
        <position position="293"/>
    </location>
</feature>
<dbReference type="GO" id="GO:0004518">
    <property type="term" value="F:nuclease activity"/>
    <property type="evidence" value="ECO:0007669"/>
    <property type="project" value="UniProtKB-KW"/>
</dbReference>
<keyword evidence="5" id="KW-0479">Metal-binding</keyword>
<proteinExistence type="inferred from homology"/>
<dbReference type="InterPro" id="IPR027806">
    <property type="entry name" value="HARBI1_dom"/>
</dbReference>
<evidence type="ECO:0000256" key="6">
    <source>
        <dbReference type="ARBA" id="ARBA00022801"/>
    </source>
</evidence>
<evidence type="ECO:0000256" key="5">
    <source>
        <dbReference type="ARBA" id="ARBA00022723"/>
    </source>
</evidence>
<evidence type="ECO:0000256" key="1">
    <source>
        <dbReference type="ARBA" id="ARBA00001968"/>
    </source>
</evidence>